<feature type="coiled-coil region" evidence="3">
    <location>
        <begin position="249"/>
        <end position="276"/>
    </location>
</feature>
<organism evidence="6 7">
    <name type="scientific">Elliptochloris bilobata</name>
    <dbReference type="NCBI Taxonomy" id="381761"/>
    <lineage>
        <taxon>Eukaryota</taxon>
        <taxon>Viridiplantae</taxon>
        <taxon>Chlorophyta</taxon>
        <taxon>core chlorophytes</taxon>
        <taxon>Trebouxiophyceae</taxon>
        <taxon>Trebouxiophyceae incertae sedis</taxon>
        <taxon>Elliptochloris clade</taxon>
        <taxon>Elliptochloris</taxon>
    </lineage>
</organism>
<feature type="compositionally biased region" description="Low complexity" evidence="4">
    <location>
        <begin position="903"/>
        <end position="915"/>
    </location>
</feature>
<feature type="region of interest" description="Disordered" evidence="4">
    <location>
        <begin position="942"/>
        <end position="1382"/>
    </location>
</feature>
<feature type="region of interest" description="Disordered" evidence="4">
    <location>
        <begin position="903"/>
        <end position="929"/>
    </location>
</feature>
<keyword evidence="7" id="KW-1185">Reference proteome</keyword>
<evidence type="ECO:0000313" key="7">
    <source>
        <dbReference type="Proteomes" id="UP001445335"/>
    </source>
</evidence>
<dbReference type="Proteomes" id="UP001445335">
    <property type="component" value="Unassembled WGS sequence"/>
</dbReference>
<dbReference type="GO" id="GO:0030687">
    <property type="term" value="C:preribosome, large subunit precursor"/>
    <property type="evidence" value="ECO:0007669"/>
    <property type="project" value="TreeGrafter"/>
</dbReference>
<sequence length="1909" mass="196193">ASEQALDMQAPAPAEAALLQAPLAALRARLAALLVDWPGHPVLSQLDAIVERLLALPATTPLKAALTGLELLLLRAQLWQDTAARHVSLEAQLAPAAALAARWRRLELASWRALLRRTAERAAAGAHRSWFHLYRVLMQAETPPGDNPAPGALVGSSDPVAVEQFVQTAPLGELERRLELLASFRGHCLARAAAGDGGGAVTAAVLGNALGYYGQFRVRVAEAAAGGLVPLEKQLQDFVKLARWEDRGYYALRERADKAQRQLHKLQRRAAAVLAQPCASVLAAASAAMGLNDLAAPELPAPEASAAAHTLPKKRRKAAATAEPNWAAQAEDDRQCWQELRAVTTQAAAASQPLAASLPPEVSAALRLGEPDARLNRLPQLARRLAAVLEAAGVGPPAFDPASLPGAGAEALAGEAAQRALELRGLTERGARARKKKALTDFLRALEAAGASRRRSAVPAAERSVQAWFEQAPPDDGVHVLLEGPAEGAPEGAAATRGVSQLVLAHAAGLWAKADAYYFRTIARLQRLWQACKAPHADIAAGEAEAAVRLCEHLLHLQRRQRAWLGRTGVRLARVRALSAALAAFGQPSSHAQIPIAAVTGAGTDDPAEAAALAAALSVPPQAAARRWIAEQAVLLAALGGRLRDTLCLLGAAADAEPALAPQRLMLDAAGALQRIRTEGARIVTPLALRALAESCQVLLQQQAALDAASVSQGFAADAPGWADAAASLAFAAGASPGGGSGARSGGAARQELDVSGAALWAEGAEAAVEALLLWAQALPQAPAGTQDREDGTGDGVTVGQQLALLEARGGGARLDAVCAASERMLALLADAGSSGGALARVQAAQAASLAPLLALTAAALQRTGVAALALAKSSAKLGYVAAALLAGVVSEGFCTAAEEAAGGADAGTGAFQEAGGTGMGEGEGAKDVSDQITDEDQLLGARQKDQPPPDQQEEPPAGDDNAKGIEMEGDFDGSLHDIPPNPEGESGSEPEDEGEAERLEQEMGDVGAGGDVVDERLWGQDDKPEAGQAPGEEKYERDAPVQVDGSRELEYRAGEEEPQAPRREPKQADLGKHGAPEPQPSKAGGADDGEEEGEQEGAGEGRVNEADQEQYEDRTFAAPQAPEPDLDLPEDMDLDADEAGSDGAANDTAGGDEDESGDADGNAHDADAPPQRFPEQPVRAEGEPGEDGGGDQGQDPEDMDEGLEGDEGDEAVGEGKAEDGTAGEDGAAAELEAPAGDEGVDEGGVGGDAGMPDAAGADEAGEELTPAAAHGGEAAGAQEQLPEGGPQGAAAASAAHAQAVRGAGGGRPDEQEPREERGDCDKGTEDMAEAAGEAAPQDAPRSRAGAGEAGPAGAAAPGQGGEEQLPQRLPRGLQEANPYRSLGDAMERWRARLAVAGDPGAQADAADQGAGADEGEEGEEGAGGAEDAARAGGEYEFVAEGKRRGQGDTQALAPATEEQAAAAAAPDAAAAADGDEDMPDADSDPISDPETALEAADEAADKAEHRPAGVQRQRTGGSRRAALAEGGEEKLECESGAAEGLEEGLEEGVERQGVEGSFAAALAQHAAWPGLDPGASDALGSTGLSEEAAAALRESMASALSAAAAEDALGGGSAADEQYGREMWARCEALTSGLAGELAEQLRAILEPTRARRLAGDYRTGKRLAMRKVIAYIASHFRKDKIWLRRTRPDQRTYQVVLAVDDSRSMREGGCGTFALEAVTLLARALARLEVGELGVLRFGGAGAVAPLHALGRPFADADGPRVLSQMRFAQDNTIADRPMVELLAALRVMLDEARARAGSSGPGGGALQQLVLILADGRFHEKEALRRAVQEASEQRGVLLAFIILDNPAASLLDTQAVSFAGGAPTFAPYLDSFPFPFYIVLRDIAALPATLAALLRQWFELSAAGG</sequence>
<dbReference type="InterPro" id="IPR036465">
    <property type="entry name" value="vWFA_dom_sf"/>
</dbReference>
<feature type="non-terminal residue" evidence="6">
    <location>
        <position position="1"/>
    </location>
</feature>
<feature type="compositionally biased region" description="Basic and acidic residues" evidence="4">
    <location>
        <begin position="1308"/>
        <end position="1326"/>
    </location>
</feature>
<gene>
    <name evidence="6" type="ORF">WJX81_006213</name>
</gene>
<feature type="compositionally biased region" description="Acidic residues" evidence="4">
    <location>
        <begin position="1474"/>
        <end position="1488"/>
    </location>
</feature>
<feature type="compositionally biased region" description="Basic and acidic residues" evidence="4">
    <location>
        <begin position="1014"/>
        <end position="1076"/>
    </location>
</feature>
<dbReference type="GO" id="GO:0005634">
    <property type="term" value="C:nucleus"/>
    <property type="evidence" value="ECO:0007669"/>
    <property type="project" value="TreeGrafter"/>
</dbReference>
<dbReference type="GO" id="GO:0000027">
    <property type="term" value="P:ribosomal large subunit assembly"/>
    <property type="evidence" value="ECO:0007669"/>
    <property type="project" value="TreeGrafter"/>
</dbReference>
<feature type="region of interest" description="Disordered" evidence="4">
    <location>
        <begin position="305"/>
        <end position="329"/>
    </location>
</feature>
<keyword evidence="1" id="KW-0547">Nucleotide-binding</keyword>
<feature type="compositionally biased region" description="Acidic residues" evidence="4">
    <location>
        <begin position="1088"/>
        <end position="1098"/>
    </location>
</feature>
<dbReference type="PANTHER" id="PTHR48103">
    <property type="entry name" value="MIDASIN-RELATED"/>
    <property type="match status" value="1"/>
</dbReference>
<dbReference type="GO" id="GO:0005524">
    <property type="term" value="F:ATP binding"/>
    <property type="evidence" value="ECO:0007669"/>
    <property type="project" value="UniProtKB-KW"/>
</dbReference>
<feature type="compositionally biased region" description="Low complexity" evidence="4">
    <location>
        <begin position="1267"/>
        <end position="1302"/>
    </location>
</feature>
<feature type="region of interest" description="Disordered" evidence="4">
    <location>
        <begin position="1394"/>
        <end position="1552"/>
    </location>
</feature>
<feature type="compositionally biased region" description="Low complexity" evidence="4">
    <location>
        <begin position="1517"/>
        <end position="1526"/>
    </location>
</feature>
<dbReference type="SUPFAM" id="SSF53300">
    <property type="entry name" value="vWA-like"/>
    <property type="match status" value="1"/>
</dbReference>
<evidence type="ECO:0000256" key="1">
    <source>
        <dbReference type="ARBA" id="ARBA00022741"/>
    </source>
</evidence>
<feature type="compositionally biased region" description="Low complexity" evidence="4">
    <location>
        <begin position="1345"/>
        <end position="1358"/>
    </location>
</feature>
<evidence type="ECO:0000256" key="2">
    <source>
        <dbReference type="ARBA" id="ARBA00022840"/>
    </source>
</evidence>
<dbReference type="EMBL" id="JALJOU010000109">
    <property type="protein sequence ID" value="KAK9820997.1"/>
    <property type="molecule type" value="Genomic_DNA"/>
</dbReference>
<evidence type="ECO:0000313" key="6">
    <source>
        <dbReference type="EMBL" id="KAK9820997.1"/>
    </source>
</evidence>
<dbReference type="PROSITE" id="PS50234">
    <property type="entry name" value="VWFA"/>
    <property type="match status" value="1"/>
</dbReference>
<keyword evidence="2" id="KW-0067">ATP-binding</keyword>
<dbReference type="InterPro" id="IPR002035">
    <property type="entry name" value="VWF_A"/>
</dbReference>
<keyword evidence="3" id="KW-0175">Coiled coil</keyword>
<feature type="compositionally biased region" description="Low complexity" evidence="4">
    <location>
        <begin position="1225"/>
        <end position="1238"/>
    </location>
</feature>
<proteinExistence type="predicted"/>
<reference evidence="6 7" key="1">
    <citation type="journal article" date="2024" name="Nat. Commun.">
        <title>Phylogenomics reveals the evolutionary origins of lichenization in chlorophyte algae.</title>
        <authorList>
            <person name="Puginier C."/>
            <person name="Libourel C."/>
            <person name="Otte J."/>
            <person name="Skaloud P."/>
            <person name="Haon M."/>
            <person name="Grisel S."/>
            <person name="Petersen M."/>
            <person name="Berrin J.G."/>
            <person name="Delaux P.M."/>
            <person name="Dal Grande F."/>
            <person name="Keller J."/>
        </authorList>
    </citation>
    <scope>NUCLEOTIDE SEQUENCE [LARGE SCALE GENOMIC DNA]</scope>
    <source>
        <strain evidence="6 7">SAG 245.80</strain>
    </source>
</reference>
<feature type="compositionally biased region" description="Acidic residues" evidence="4">
    <location>
        <begin position="1184"/>
        <end position="1213"/>
    </location>
</feature>
<comment type="caution">
    <text evidence="6">The sequence shown here is derived from an EMBL/GenBank/DDBJ whole genome shotgun (WGS) entry which is preliminary data.</text>
</comment>
<accession>A0AAW1QI68</accession>
<feature type="compositionally biased region" description="Low complexity" evidence="4">
    <location>
        <begin position="1452"/>
        <end position="1473"/>
    </location>
</feature>
<feature type="domain" description="VWFA" evidence="5">
    <location>
        <begin position="1696"/>
        <end position="1897"/>
    </location>
</feature>
<protein>
    <recommendedName>
        <fullName evidence="5">VWFA domain-containing protein</fullName>
    </recommendedName>
</protein>
<evidence type="ECO:0000259" key="5">
    <source>
        <dbReference type="PROSITE" id="PS50234"/>
    </source>
</evidence>
<evidence type="ECO:0000256" key="4">
    <source>
        <dbReference type="SAM" id="MobiDB-lite"/>
    </source>
</evidence>
<feature type="compositionally biased region" description="Acidic residues" evidence="4">
    <location>
        <begin position="987"/>
        <end position="996"/>
    </location>
</feature>
<name>A0AAW1QI68_9CHLO</name>
<feature type="compositionally biased region" description="Low complexity" evidence="4">
    <location>
        <begin position="1397"/>
        <end position="1412"/>
    </location>
</feature>
<evidence type="ECO:0000256" key="3">
    <source>
        <dbReference type="SAM" id="Coils"/>
    </source>
</evidence>
<feature type="compositionally biased region" description="Acidic residues" evidence="4">
    <location>
        <begin position="1125"/>
        <end position="1141"/>
    </location>
</feature>
<dbReference type="GO" id="GO:0000055">
    <property type="term" value="P:ribosomal large subunit export from nucleus"/>
    <property type="evidence" value="ECO:0007669"/>
    <property type="project" value="TreeGrafter"/>
</dbReference>
<dbReference type="PANTHER" id="PTHR48103:SF2">
    <property type="entry name" value="MIDASIN"/>
    <property type="match status" value="1"/>
</dbReference>